<organism evidence="1 2">
    <name type="scientific">Pseudomonas songnenensis</name>
    <dbReference type="NCBI Taxonomy" id="1176259"/>
    <lineage>
        <taxon>Bacteria</taxon>
        <taxon>Pseudomonadati</taxon>
        <taxon>Pseudomonadota</taxon>
        <taxon>Gammaproteobacteria</taxon>
        <taxon>Pseudomonadales</taxon>
        <taxon>Pseudomonadaceae</taxon>
        <taxon>Pseudomonas</taxon>
    </lineage>
</organism>
<dbReference type="Pfam" id="PF05772">
    <property type="entry name" value="NinB"/>
    <property type="match status" value="1"/>
</dbReference>
<dbReference type="Proteomes" id="UP000282800">
    <property type="component" value="Unassembled WGS sequence"/>
</dbReference>
<dbReference type="RefSeq" id="WP_126188798.1">
    <property type="nucleotide sequence ID" value="NZ_RWYU02000002.1"/>
</dbReference>
<dbReference type="EMBL" id="RWYU02000002">
    <property type="protein sequence ID" value="RYJ63228.1"/>
    <property type="molecule type" value="Genomic_DNA"/>
</dbReference>
<evidence type="ECO:0000313" key="1">
    <source>
        <dbReference type="EMBL" id="RYJ63228.1"/>
    </source>
</evidence>
<protein>
    <submittedName>
        <fullName evidence="1">NinB family protein</fullName>
    </submittedName>
</protein>
<dbReference type="AlphaFoldDB" id="A0A482UL88"/>
<comment type="caution">
    <text evidence="1">The sequence shown here is derived from an EMBL/GenBank/DDBJ whole genome shotgun (WGS) entry which is preliminary data.</text>
</comment>
<proteinExistence type="predicted"/>
<dbReference type="Gene3D" id="1.10.3790.10">
    <property type="entry name" value="NinB"/>
    <property type="match status" value="1"/>
</dbReference>
<evidence type="ECO:0000313" key="2">
    <source>
        <dbReference type="Proteomes" id="UP000282800"/>
    </source>
</evidence>
<dbReference type="OrthoDB" id="6064804at2"/>
<dbReference type="InterPro" id="IPR008711">
    <property type="entry name" value="Recombinase_NinB"/>
</dbReference>
<dbReference type="SUPFAM" id="SSF103370">
    <property type="entry name" value="NinB"/>
    <property type="match status" value="1"/>
</dbReference>
<name>A0A482UL88_9PSED</name>
<dbReference type="InterPro" id="IPR036619">
    <property type="entry name" value="NinB_sf"/>
</dbReference>
<gene>
    <name evidence="1" type="ORF">EJA06_004545</name>
</gene>
<reference evidence="1 2" key="1">
    <citation type="submission" date="2019-01" db="EMBL/GenBank/DDBJ databases">
        <title>High-quality draft genome of. Pseudomonas songnenensis str. L103, a full-fledged denitrifier isolated from 100 meters deep aquifer in a heavily nitrogen fertilized agricultural area.</title>
        <authorList>
            <person name="Liu M."/>
            <person name="Liu B."/>
        </authorList>
    </citation>
    <scope>NUCLEOTIDE SEQUENCE [LARGE SCALE GENOMIC DNA]</scope>
    <source>
        <strain evidence="1 2">L103</strain>
    </source>
</reference>
<accession>A0A482UL88</accession>
<sequence>MANPTFPLRNEMDRQRAIACLQKIDLDAGWTWTMREEVRSDQQNRRMWAMLRDISRQVVWHGQKLDDESWKCVFSSVVEKQKVVPAIDGTGFVVIGVSTRKKSKAWFSDMFEVMEAFAAEQGVKFTTADHWGIGEVAA</sequence>